<accession>A0A4Q8QB58</accession>
<comment type="caution">
    <text evidence="1">The sequence shown here is derived from an EMBL/GenBank/DDBJ whole genome shotgun (WGS) entry which is preliminary data.</text>
</comment>
<sequence length="95" mass="11093">MCEHLKILEEELLRLNIKETFRGQAWSKNCREWVYYDCVIDTKAIMARLHLPKHVHEHTNEDSKSGLEHGLVCSKCKDAIMGLHPINSEGKFIFK</sequence>
<dbReference type="Proteomes" id="UP000291981">
    <property type="component" value="Unassembled WGS sequence"/>
</dbReference>
<organism evidence="1 2">
    <name type="scientific">Flagellimonas allohymeniacidonis</name>
    <dbReference type="NCBI Taxonomy" id="2517819"/>
    <lineage>
        <taxon>Bacteria</taxon>
        <taxon>Pseudomonadati</taxon>
        <taxon>Bacteroidota</taxon>
        <taxon>Flavobacteriia</taxon>
        <taxon>Flavobacteriales</taxon>
        <taxon>Flavobacteriaceae</taxon>
        <taxon>Flagellimonas</taxon>
    </lineage>
</organism>
<keyword evidence="2" id="KW-1185">Reference proteome</keyword>
<evidence type="ECO:0000313" key="1">
    <source>
        <dbReference type="EMBL" id="TAI47582.1"/>
    </source>
</evidence>
<dbReference type="EMBL" id="SGIU01000002">
    <property type="protein sequence ID" value="TAI47582.1"/>
    <property type="molecule type" value="Genomic_DNA"/>
</dbReference>
<protein>
    <submittedName>
        <fullName evidence="1">Uncharacterized protein</fullName>
    </submittedName>
</protein>
<gene>
    <name evidence="1" type="ORF">EW142_13020</name>
</gene>
<dbReference type="AlphaFoldDB" id="A0A4Q8QB58"/>
<dbReference type="OrthoDB" id="287704at2"/>
<evidence type="ECO:0000313" key="2">
    <source>
        <dbReference type="Proteomes" id="UP000291981"/>
    </source>
</evidence>
<proteinExistence type="predicted"/>
<reference evidence="1 2" key="1">
    <citation type="submission" date="2019-02" db="EMBL/GenBank/DDBJ databases">
        <title>Draft genome sequence of Muricauda sp. 176CP4-71.</title>
        <authorList>
            <person name="Park J.-S."/>
        </authorList>
    </citation>
    <scope>NUCLEOTIDE SEQUENCE [LARGE SCALE GENOMIC DNA]</scope>
    <source>
        <strain evidence="1 2">176CP4-71</strain>
    </source>
</reference>
<name>A0A4Q8QB58_9FLAO</name>
<dbReference type="RefSeq" id="WP_130614518.1">
    <property type="nucleotide sequence ID" value="NZ_SGIU01000002.1"/>
</dbReference>